<evidence type="ECO:0000313" key="3">
    <source>
        <dbReference type="WBParaSite" id="nRc.2.0.1.t15666-RA"/>
    </source>
</evidence>
<dbReference type="WBParaSite" id="nRc.2.0.1.t15666-RA">
    <property type="protein sequence ID" value="nRc.2.0.1.t15666-RA"/>
    <property type="gene ID" value="nRc.2.0.1.g15666"/>
</dbReference>
<organism evidence="2 3">
    <name type="scientific">Romanomermis culicivorax</name>
    <name type="common">Nematode worm</name>
    <dbReference type="NCBI Taxonomy" id="13658"/>
    <lineage>
        <taxon>Eukaryota</taxon>
        <taxon>Metazoa</taxon>
        <taxon>Ecdysozoa</taxon>
        <taxon>Nematoda</taxon>
        <taxon>Enoplea</taxon>
        <taxon>Dorylaimia</taxon>
        <taxon>Mermithida</taxon>
        <taxon>Mermithoidea</taxon>
        <taxon>Mermithidae</taxon>
        <taxon>Romanomermis</taxon>
    </lineage>
</organism>
<reference evidence="3" key="1">
    <citation type="submission" date="2022-11" db="UniProtKB">
        <authorList>
            <consortium name="WormBaseParasite"/>
        </authorList>
    </citation>
    <scope>IDENTIFICATION</scope>
</reference>
<dbReference type="AlphaFoldDB" id="A0A915IPD7"/>
<proteinExistence type="predicted"/>
<name>A0A915IPD7_ROMCU</name>
<feature type="region of interest" description="Disordered" evidence="1">
    <location>
        <begin position="1"/>
        <end position="20"/>
    </location>
</feature>
<sequence length="282" mass="30980">MLPNCRRTTLEPTLTTSPASATGDHAVEHCLKENTYAIYPNANFTWLWEQHIHYNNGPTPYVSTPTDSSPASLQSSELPLALPALPQTEEIEAEQAVGYPHPSPHQLPSRQLEVTELAKPIFLVPQVSVSISPHCQQWMTSTIFPTMTATIPDVIVQPLPTNNVAAELPIETAILNVTNDYNYKVEYVKGKDNACTNFVSRKDDREKPLIPNTEDLAAQIFHTNFRPAGALSDTDLMISDILPVMASPPEEIDADANAVTCAMTKKPISQLTLSNHMQLAAN</sequence>
<dbReference type="Proteomes" id="UP000887565">
    <property type="component" value="Unplaced"/>
</dbReference>
<evidence type="ECO:0000256" key="1">
    <source>
        <dbReference type="SAM" id="MobiDB-lite"/>
    </source>
</evidence>
<keyword evidence="2" id="KW-1185">Reference proteome</keyword>
<protein>
    <submittedName>
        <fullName evidence="3">Uncharacterized protein</fullName>
    </submittedName>
</protein>
<evidence type="ECO:0000313" key="2">
    <source>
        <dbReference type="Proteomes" id="UP000887565"/>
    </source>
</evidence>
<accession>A0A915IPD7</accession>